<gene>
    <name evidence="3" type="ORF">QE369_003419</name>
</gene>
<dbReference type="GO" id="GO:0047296">
    <property type="term" value="F:homospermidine synthase activity"/>
    <property type="evidence" value="ECO:0007669"/>
    <property type="project" value="UniProtKB-EC"/>
</dbReference>
<evidence type="ECO:0000259" key="1">
    <source>
        <dbReference type="Pfam" id="PF03435"/>
    </source>
</evidence>
<keyword evidence="3" id="KW-0808">Transferase</keyword>
<name>A0AAJ2BDZ6_9HYPH</name>
<feature type="domain" description="Saccharopine dehydrogenase NADP binding" evidence="1">
    <location>
        <begin position="3"/>
        <end position="64"/>
    </location>
</feature>
<protein>
    <submittedName>
        <fullName evidence="3">Homospermidine synthase</fullName>
        <ecNumber evidence="3">2.5.1.44</ecNumber>
    </submittedName>
</protein>
<feature type="domain" description="Saccharopine dehydrogenase-like C-terminal" evidence="2">
    <location>
        <begin position="68"/>
        <end position="355"/>
    </location>
</feature>
<dbReference type="EMBL" id="JAVIZC010000003">
    <property type="protein sequence ID" value="MDR6103222.1"/>
    <property type="molecule type" value="Genomic_DNA"/>
</dbReference>
<dbReference type="AlphaFoldDB" id="A0AAJ2BDZ6"/>
<evidence type="ECO:0000313" key="4">
    <source>
        <dbReference type="Proteomes" id="UP001255601"/>
    </source>
</evidence>
<dbReference type="InterPro" id="IPR023181">
    <property type="entry name" value="Homospermid_syn-like_C"/>
</dbReference>
<organism evidence="3 4">
    <name type="scientific">Agrobacterium larrymoorei</name>
    <dbReference type="NCBI Taxonomy" id="160699"/>
    <lineage>
        <taxon>Bacteria</taxon>
        <taxon>Pseudomonadati</taxon>
        <taxon>Pseudomonadota</taxon>
        <taxon>Alphaproteobacteria</taxon>
        <taxon>Hyphomicrobiales</taxon>
        <taxon>Rhizobiaceae</taxon>
        <taxon>Rhizobium/Agrobacterium group</taxon>
        <taxon>Agrobacterium</taxon>
    </lineage>
</organism>
<dbReference type="Gene3D" id="3.40.50.720">
    <property type="entry name" value="NAD(P)-binding Rossmann-like Domain"/>
    <property type="match status" value="1"/>
</dbReference>
<dbReference type="Pfam" id="PF16653">
    <property type="entry name" value="Sacchrp_dh_C"/>
    <property type="match status" value="1"/>
</dbReference>
<dbReference type="Gene3D" id="3.30.360.30">
    <property type="entry name" value="homospermidine synthase like"/>
    <property type="match status" value="1"/>
</dbReference>
<evidence type="ECO:0000313" key="3">
    <source>
        <dbReference type="EMBL" id="MDR6103222.1"/>
    </source>
</evidence>
<dbReference type="Pfam" id="PF03435">
    <property type="entry name" value="Sacchrp_dh_NADP"/>
    <property type="match status" value="1"/>
</dbReference>
<dbReference type="EC" id="2.5.1.44" evidence="3"/>
<evidence type="ECO:0000259" key="2">
    <source>
        <dbReference type="Pfam" id="PF16653"/>
    </source>
</evidence>
<proteinExistence type="predicted"/>
<sequence>MDASSVDLMKLCRKHDVLYIDTVVEPWLGFYFDDKADNAARTNYRLRQTMLKAKEKHPGGTTAVSTCGANPGMVSWFVKQALVNLASDMGVKIEEPKAGDREGWAKLMQSLGVKGVHVAERDTQRAREPKPFGTFWNTWSVEGFIAEGLQPAELGWGTHEKWKPKNARKHKKGSKAAIYLEQPGADTRVRTWCPTHGAQYGLLVTHNEAISIADYFTVRDEDDKVAFRPTCHYAYHPCNDAVLSLYEMFGNGGQAQSVQHVLTEEELVDGADELGVLLYGHDKNAYWYGSRLTLEEARNLAPNQNATGLQVSSAVLAGMVWALENPQAGIVEADEMDYRRCLEIQTPYLGPVEGHYTDWTPVQGRPGFFPDDIDKDDPWQFRNILVR</sequence>
<dbReference type="InterPro" id="IPR005097">
    <property type="entry name" value="Sacchrp_dh_NADP-bd"/>
</dbReference>
<comment type="caution">
    <text evidence="3">The sequence shown here is derived from an EMBL/GenBank/DDBJ whole genome shotgun (WGS) entry which is preliminary data.</text>
</comment>
<dbReference type="Proteomes" id="UP001255601">
    <property type="component" value="Unassembled WGS sequence"/>
</dbReference>
<dbReference type="InterPro" id="IPR032095">
    <property type="entry name" value="Sacchrp_dh-like_C"/>
</dbReference>
<accession>A0AAJ2BDZ6</accession>
<reference evidence="3" key="1">
    <citation type="submission" date="2023-08" db="EMBL/GenBank/DDBJ databases">
        <title>Functional and genomic diversity of the sorghum phyllosphere microbiome.</title>
        <authorList>
            <person name="Shade A."/>
        </authorList>
    </citation>
    <scope>NUCLEOTIDE SEQUENCE</scope>
    <source>
        <strain evidence="3">SORGH_AS_0974</strain>
    </source>
</reference>